<dbReference type="SUPFAM" id="SSF46626">
    <property type="entry name" value="Cytochrome c"/>
    <property type="match status" value="1"/>
</dbReference>
<feature type="signal peptide" evidence="2">
    <location>
        <begin position="1"/>
        <end position="21"/>
    </location>
</feature>
<dbReference type="Proteomes" id="UP001321520">
    <property type="component" value="Chromosome"/>
</dbReference>
<sequence>MRIKKLVLLFLCIAFAPLTFAQLLDKSLVNQNNTINAPGGTIEKSLLQQIGTGQGADNIPGSSIYLIKRDPARSIRRGRQLFQRKFSMAEGLGPRVNAFSSGDVTSMRALGAGLTDSCAACHGRPKGSAGFGGDVATRPDSRDAPHLFGLGLVEQLGDEMTSELRATRASAIHEAMNGIPGQILVKEDFEAGSGSFQFVEDPFGTNQPAYSSGQLASDSGDIRVLITLGGIDNQIITNMSGGWQTTFNMTQAAEVTFDFDFRVIQTSEYESDEISSAIIAIDGQETVLASLRGNGNGGGDMNTGIQTTSLTRNLSAGQHTVVLGGFNNKKTASDESTFVSYGRATVSIPDKGPGTVIKNLLAKGIGFGTITAFSDGSIDTSNVQGVDADLRIRPFFAQGGTISIREFAIGAFKDEMGLQAVDPILCAVTDSNNPLAMISPAGFLFDPELDTFERPPSCSTNEDPDDDGKTNEIDAALIDHLEFYLLNYFKPGQYRVTSRSQSGYELMESIGCTSCHVQQLMINADRRVADVETQYDPFNAIFNDLFATASTRFIAIDDGDTYPLLLPKEEPFVVENFFSDLKRHDLGPAFHEREYDGTLVTHFITEPLWGVGSSSPYGHDGRSINLDQVIRRHGGEAEQSRNAYVALSDDQQAQLREFLQTLVLFPPDDTASNLNPGNPATNNPQDPAEHGSINLGALFQIPDEGSE</sequence>
<dbReference type="Gene3D" id="1.10.760.10">
    <property type="entry name" value="Cytochrome c-like domain"/>
    <property type="match status" value="1"/>
</dbReference>
<dbReference type="InterPro" id="IPR051395">
    <property type="entry name" value="Cytochrome_c_Peroxidase/MauG"/>
</dbReference>
<dbReference type="InterPro" id="IPR010538">
    <property type="entry name" value="DHOR"/>
</dbReference>
<feature type="chain" id="PRO_5046920309" description="Cytochrome c domain-containing protein" evidence="2">
    <location>
        <begin position="22"/>
        <end position="707"/>
    </location>
</feature>
<accession>A0ABY9EE77</accession>
<evidence type="ECO:0008006" key="5">
    <source>
        <dbReference type="Google" id="ProtNLM"/>
    </source>
</evidence>
<dbReference type="PANTHER" id="PTHR30600:SF4">
    <property type="entry name" value="CYTOCHROME C DOMAIN-CONTAINING PROTEIN"/>
    <property type="match status" value="1"/>
</dbReference>
<dbReference type="RefSeq" id="WP_301416754.1">
    <property type="nucleotide sequence ID" value="NZ_CP098023.1"/>
</dbReference>
<proteinExistence type="predicted"/>
<gene>
    <name evidence="3" type="ORF">M8T91_03170</name>
</gene>
<feature type="compositionally biased region" description="Polar residues" evidence="1">
    <location>
        <begin position="670"/>
        <end position="685"/>
    </location>
</feature>
<feature type="region of interest" description="Disordered" evidence="1">
    <location>
        <begin position="667"/>
        <end position="691"/>
    </location>
</feature>
<protein>
    <recommendedName>
        <fullName evidence="5">Cytochrome c domain-containing protein</fullName>
    </recommendedName>
</protein>
<evidence type="ECO:0000313" key="4">
    <source>
        <dbReference type="Proteomes" id="UP001321520"/>
    </source>
</evidence>
<evidence type="ECO:0000313" key="3">
    <source>
        <dbReference type="EMBL" id="WKD50452.1"/>
    </source>
</evidence>
<evidence type="ECO:0000256" key="2">
    <source>
        <dbReference type="SAM" id="SignalP"/>
    </source>
</evidence>
<keyword evidence="2" id="KW-0732">Signal</keyword>
<evidence type="ECO:0000256" key="1">
    <source>
        <dbReference type="SAM" id="MobiDB-lite"/>
    </source>
</evidence>
<dbReference type="InterPro" id="IPR036909">
    <property type="entry name" value="Cyt_c-like_dom_sf"/>
</dbReference>
<dbReference type="PANTHER" id="PTHR30600">
    <property type="entry name" value="CYTOCHROME C PEROXIDASE-RELATED"/>
    <property type="match status" value="1"/>
</dbReference>
<name>A0ABY9EE77_9GAMM</name>
<organism evidence="3 4">
    <name type="scientific">Microbulbifer spongiae</name>
    <dbReference type="NCBI Taxonomy" id="2944933"/>
    <lineage>
        <taxon>Bacteria</taxon>
        <taxon>Pseudomonadati</taxon>
        <taxon>Pseudomonadota</taxon>
        <taxon>Gammaproteobacteria</taxon>
        <taxon>Cellvibrionales</taxon>
        <taxon>Microbulbiferaceae</taxon>
        <taxon>Microbulbifer</taxon>
    </lineage>
</organism>
<keyword evidence="4" id="KW-1185">Reference proteome</keyword>
<dbReference type="Pfam" id="PF06537">
    <property type="entry name" value="DHOR"/>
    <property type="match status" value="1"/>
</dbReference>
<reference evidence="3 4" key="1">
    <citation type="submission" date="2022-05" db="EMBL/GenBank/DDBJ databases">
        <title>Microbulbifer sp. nov., isolated from sponge.</title>
        <authorList>
            <person name="Gao L."/>
        </authorList>
    </citation>
    <scope>NUCLEOTIDE SEQUENCE [LARGE SCALE GENOMIC DNA]</scope>
    <source>
        <strain evidence="3 4">MI-G</strain>
    </source>
</reference>
<dbReference type="EMBL" id="CP098023">
    <property type="protein sequence ID" value="WKD50452.1"/>
    <property type="molecule type" value="Genomic_DNA"/>
</dbReference>